<dbReference type="GO" id="GO:0022857">
    <property type="term" value="F:transmembrane transporter activity"/>
    <property type="evidence" value="ECO:0007669"/>
    <property type="project" value="InterPro"/>
</dbReference>
<feature type="transmembrane region" description="Helical" evidence="8">
    <location>
        <begin position="446"/>
        <end position="465"/>
    </location>
</feature>
<evidence type="ECO:0000256" key="8">
    <source>
        <dbReference type="SAM" id="Phobius"/>
    </source>
</evidence>
<keyword evidence="4 8" id="KW-0812">Transmembrane</keyword>
<dbReference type="InterPro" id="IPR001248">
    <property type="entry name" value="Pur-cyt_permease"/>
</dbReference>
<evidence type="ECO:0000256" key="6">
    <source>
        <dbReference type="ARBA" id="ARBA00023136"/>
    </source>
</evidence>
<reference evidence="9" key="1">
    <citation type="submission" date="2020-11" db="EMBL/GenBank/DDBJ databases">
        <authorList>
            <consortium name="DOE Joint Genome Institute"/>
            <person name="Ahrendt S."/>
            <person name="Riley R."/>
            <person name="Andreopoulos W."/>
            <person name="LaButti K."/>
            <person name="Pangilinan J."/>
            <person name="Ruiz-duenas F.J."/>
            <person name="Barrasa J.M."/>
            <person name="Sanchez-Garcia M."/>
            <person name="Camarero S."/>
            <person name="Miyauchi S."/>
            <person name="Serrano A."/>
            <person name="Linde D."/>
            <person name="Babiker R."/>
            <person name="Drula E."/>
            <person name="Ayuso-Fernandez I."/>
            <person name="Pacheco R."/>
            <person name="Padilla G."/>
            <person name="Ferreira P."/>
            <person name="Barriuso J."/>
            <person name="Kellner H."/>
            <person name="Castanera R."/>
            <person name="Alfaro M."/>
            <person name="Ramirez L."/>
            <person name="Pisabarro A.G."/>
            <person name="Kuo A."/>
            <person name="Tritt A."/>
            <person name="Lipzen A."/>
            <person name="He G."/>
            <person name="Yan M."/>
            <person name="Ng V."/>
            <person name="Cullen D."/>
            <person name="Martin F."/>
            <person name="Rosso M.-N."/>
            <person name="Henrissat B."/>
            <person name="Hibbett D."/>
            <person name="Martinez A.T."/>
            <person name="Grigoriev I.V."/>
        </authorList>
    </citation>
    <scope>NUCLEOTIDE SEQUENCE</scope>
    <source>
        <strain evidence="9">AH 44721</strain>
    </source>
</reference>
<comment type="caution">
    <text evidence="9">The sequence shown here is derived from an EMBL/GenBank/DDBJ whole genome shotgun (WGS) entry which is preliminary data.</text>
</comment>
<evidence type="ECO:0000313" key="9">
    <source>
        <dbReference type="EMBL" id="KAF8906804.1"/>
    </source>
</evidence>
<dbReference type="GO" id="GO:0005886">
    <property type="term" value="C:plasma membrane"/>
    <property type="evidence" value="ECO:0007669"/>
    <property type="project" value="TreeGrafter"/>
</dbReference>
<feature type="transmembrane region" description="Helical" evidence="8">
    <location>
        <begin position="303"/>
        <end position="328"/>
    </location>
</feature>
<comment type="similarity">
    <text evidence="2 7">Belongs to the purine-cytosine permease (2.A.39) family.</text>
</comment>
<keyword evidence="10" id="KW-1185">Reference proteome</keyword>
<feature type="transmembrane region" description="Helical" evidence="8">
    <location>
        <begin position="405"/>
        <end position="426"/>
    </location>
</feature>
<keyword evidence="3 7" id="KW-0813">Transport</keyword>
<dbReference type="PANTHER" id="PTHR31806">
    <property type="entry name" value="PURINE-CYTOSINE PERMEASE FCY2-RELATED"/>
    <property type="match status" value="1"/>
</dbReference>
<dbReference type="EMBL" id="JADNYJ010000017">
    <property type="protein sequence ID" value="KAF8906804.1"/>
    <property type="molecule type" value="Genomic_DNA"/>
</dbReference>
<dbReference type="Gene3D" id="1.10.4160.10">
    <property type="entry name" value="Hydantoin permease"/>
    <property type="match status" value="1"/>
</dbReference>
<dbReference type="Pfam" id="PF02133">
    <property type="entry name" value="Transp_cyt_pur"/>
    <property type="match status" value="1"/>
</dbReference>
<feature type="transmembrane region" description="Helical" evidence="8">
    <location>
        <begin position="340"/>
        <end position="358"/>
    </location>
</feature>
<keyword evidence="5 8" id="KW-1133">Transmembrane helix</keyword>
<dbReference type="PANTHER" id="PTHR31806:SF5">
    <property type="entry name" value="PURINE-CYTOSINE PERMEASE FCY21"/>
    <property type="match status" value="1"/>
</dbReference>
<feature type="transmembrane region" description="Helical" evidence="8">
    <location>
        <begin position="364"/>
        <end position="384"/>
    </location>
</feature>
<evidence type="ECO:0000256" key="1">
    <source>
        <dbReference type="ARBA" id="ARBA00004141"/>
    </source>
</evidence>
<evidence type="ECO:0000256" key="3">
    <source>
        <dbReference type="ARBA" id="ARBA00022448"/>
    </source>
</evidence>
<sequence>MCLGRRIAPTTLDERTDKRIYQMFWLWFSVNFNILAFGTGSAGPAFFGLGLKTSLIVLLLVDLITCAVPAYFAIFGPKLGTRGMVQSRFSWGCVKLVFILERTLSDILYGAMIPSLLDVFSMQGFLILNCIIGGQALAAVSDRLNDTLGIVIIGVISLAVTFCGYKFLHWFESFAWVPSVISFPILIGLAGKHLNPSTLPSPGPISPTDVLSFASFVASSVISWCTLTPDYGVYHDSNASALKIFSYVYFGFLIPSIAWHMLGAAFAAAAPGIPSWNDAFDQGNNVGGLLEAVLSPAGGFGKFLLVLIALSTSCACAPTMYTFSTSLMAVGPFFSRVPRYVLVVISEAILLPLAIVGAKKFYSTLVDILSVIGYWSTAFAAIVLTEHFLFRKSFLNYNIANWDKASLLPPGIAAVLAFCGSFGIIVPSMKQTWYTGPIAEAGTGDIGVFTGGAVGVILYAGLRSVERRIWPRR</sequence>
<organism evidence="9 10">
    <name type="scientific">Gymnopilus junonius</name>
    <name type="common">Spectacular rustgill mushroom</name>
    <name type="synonym">Gymnopilus spectabilis subsp. junonius</name>
    <dbReference type="NCBI Taxonomy" id="109634"/>
    <lineage>
        <taxon>Eukaryota</taxon>
        <taxon>Fungi</taxon>
        <taxon>Dikarya</taxon>
        <taxon>Basidiomycota</taxon>
        <taxon>Agaricomycotina</taxon>
        <taxon>Agaricomycetes</taxon>
        <taxon>Agaricomycetidae</taxon>
        <taxon>Agaricales</taxon>
        <taxon>Agaricineae</taxon>
        <taxon>Hymenogastraceae</taxon>
        <taxon>Gymnopilus</taxon>
    </lineage>
</organism>
<dbReference type="AlphaFoldDB" id="A0A9P5NS69"/>
<dbReference type="PIRSF" id="PIRSF002744">
    <property type="entry name" value="Pur-cyt_permease"/>
    <property type="match status" value="1"/>
</dbReference>
<feature type="transmembrane region" description="Helical" evidence="8">
    <location>
        <begin position="119"/>
        <end position="140"/>
    </location>
</feature>
<keyword evidence="6 7" id="KW-0472">Membrane</keyword>
<accession>A0A9P5NS69</accession>
<evidence type="ECO:0000313" key="10">
    <source>
        <dbReference type="Proteomes" id="UP000724874"/>
    </source>
</evidence>
<feature type="transmembrane region" description="Helical" evidence="8">
    <location>
        <begin position="247"/>
        <end position="270"/>
    </location>
</feature>
<evidence type="ECO:0000256" key="4">
    <source>
        <dbReference type="ARBA" id="ARBA00022692"/>
    </source>
</evidence>
<dbReference type="OrthoDB" id="2116389at2759"/>
<comment type="subcellular location">
    <subcellularLocation>
        <location evidence="1">Membrane</location>
        <topology evidence="1">Multi-pass membrane protein</topology>
    </subcellularLocation>
</comment>
<name>A0A9P5NS69_GYMJU</name>
<proteinExistence type="inferred from homology"/>
<evidence type="ECO:0000256" key="2">
    <source>
        <dbReference type="ARBA" id="ARBA00008974"/>
    </source>
</evidence>
<dbReference type="Proteomes" id="UP000724874">
    <property type="component" value="Unassembled WGS sequence"/>
</dbReference>
<feature type="transmembrane region" description="Helical" evidence="8">
    <location>
        <begin position="147"/>
        <end position="168"/>
    </location>
</feature>
<feature type="transmembrane region" description="Helical" evidence="8">
    <location>
        <begin position="55"/>
        <end position="75"/>
    </location>
</feature>
<feature type="transmembrane region" description="Helical" evidence="8">
    <location>
        <begin position="24"/>
        <end position="49"/>
    </location>
</feature>
<evidence type="ECO:0000256" key="7">
    <source>
        <dbReference type="PIRNR" id="PIRNR002744"/>
    </source>
</evidence>
<dbReference type="InterPro" id="IPR026030">
    <property type="entry name" value="Pur-cyt_permease_Fcy2/21/22"/>
</dbReference>
<evidence type="ECO:0000256" key="5">
    <source>
        <dbReference type="ARBA" id="ARBA00022989"/>
    </source>
</evidence>
<protein>
    <submittedName>
        <fullName evidence="9">Purine-cytosine permease</fullName>
    </submittedName>
</protein>
<gene>
    <name evidence="9" type="ORF">CPB84DRAFT_1675346</name>
</gene>